<feature type="region of interest" description="Disordered" evidence="1">
    <location>
        <begin position="140"/>
        <end position="160"/>
    </location>
</feature>
<dbReference type="EMBL" id="GG745361">
    <property type="protein sequence ID" value="KNE69635.1"/>
    <property type="molecule type" value="Genomic_DNA"/>
</dbReference>
<protein>
    <submittedName>
        <fullName evidence="2">Uncharacterized protein</fullName>
    </submittedName>
</protein>
<organism evidence="2 3">
    <name type="scientific">Allomyces macrogynus (strain ATCC 38327)</name>
    <name type="common">Allomyces javanicus var. macrogynus</name>
    <dbReference type="NCBI Taxonomy" id="578462"/>
    <lineage>
        <taxon>Eukaryota</taxon>
        <taxon>Fungi</taxon>
        <taxon>Fungi incertae sedis</taxon>
        <taxon>Blastocladiomycota</taxon>
        <taxon>Blastocladiomycetes</taxon>
        <taxon>Blastocladiales</taxon>
        <taxon>Blastocladiaceae</taxon>
        <taxon>Allomyces</taxon>
    </lineage>
</organism>
<dbReference type="VEuPathDB" id="FungiDB:AMAG_14190"/>
<evidence type="ECO:0000313" key="3">
    <source>
        <dbReference type="Proteomes" id="UP000054350"/>
    </source>
</evidence>
<reference evidence="2 3" key="1">
    <citation type="submission" date="2009-11" db="EMBL/GenBank/DDBJ databases">
        <title>Annotation of Allomyces macrogynus ATCC 38327.</title>
        <authorList>
            <consortium name="The Broad Institute Genome Sequencing Platform"/>
            <person name="Russ C."/>
            <person name="Cuomo C."/>
            <person name="Burger G."/>
            <person name="Gray M.W."/>
            <person name="Holland P.W.H."/>
            <person name="King N."/>
            <person name="Lang F.B.F."/>
            <person name="Roger A.J."/>
            <person name="Ruiz-Trillo I."/>
            <person name="Young S.K."/>
            <person name="Zeng Q."/>
            <person name="Gargeya S."/>
            <person name="Fitzgerald M."/>
            <person name="Haas B."/>
            <person name="Abouelleil A."/>
            <person name="Alvarado L."/>
            <person name="Arachchi H.M."/>
            <person name="Berlin A."/>
            <person name="Chapman S.B."/>
            <person name="Gearin G."/>
            <person name="Goldberg J."/>
            <person name="Griggs A."/>
            <person name="Gujja S."/>
            <person name="Hansen M."/>
            <person name="Heiman D."/>
            <person name="Howarth C."/>
            <person name="Larimer J."/>
            <person name="Lui A."/>
            <person name="MacDonald P.J.P."/>
            <person name="McCowen C."/>
            <person name="Montmayeur A."/>
            <person name="Murphy C."/>
            <person name="Neiman D."/>
            <person name="Pearson M."/>
            <person name="Priest M."/>
            <person name="Roberts A."/>
            <person name="Saif S."/>
            <person name="Shea T."/>
            <person name="Sisk P."/>
            <person name="Stolte C."/>
            <person name="Sykes S."/>
            <person name="Wortman J."/>
            <person name="Nusbaum C."/>
            <person name="Birren B."/>
        </authorList>
    </citation>
    <scope>NUCLEOTIDE SEQUENCE [LARGE SCALE GENOMIC DNA]</scope>
    <source>
        <strain evidence="2 3">ATCC 38327</strain>
    </source>
</reference>
<keyword evidence="3" id="KW-1185">Reference proteome</keyword>
<proteinExistence type="predicted"/>
<name>A0A0L0T4I1_ALLM3</name>
<dbReference type="AlphaFoldDB" id="A0A0L0T4I1"/>
<accession>A0A0L0T4I1</accession>
<sequence>MAVAARSPSPEVPSVPDVAANVDLASPMLSGPFSPYPTVEKPRPIWRRLVREERRVDDALRDMAARQFELAERLCLLTAQRDRDRECAEFEQMACEAEAAARAFQRGGATDEQYGGYVERMRPYVRYVTPNADWFVTQVDGRPAGGWPRSEQPRPGYAAR</sequence>
<gene>
    <name evidence="2" type="ORF">AMAG_14190</name>
</gene>
<evidence type="ECO:0000313" key="2">
    <source>
        <dbReference type="EMBL" id="KNE69635.1"/>
    </source>
</evidence>
<dbReference type="Proteomes" id="UP000054350">
    <property type="component" value="Unassembled WGS sequence"/>
</dbReference>
<evidence type="ECO:0000256" key="1">
    <source>
        <dbReference type="SAM" id="MobiDB-lite"/>
    </source>
</evidence>
<reference evidence="3" key="2">
    <citation type="submission" date="2009-11" db="EMBL/GenBank/DDBJ databases">
        <title>The Genome Sequence of Allomyces macrogynus strain ATCC 38327.</title>
        <authorList>
            <consortium name="The Broad Institute Genome Sequencing Platform"/>
            <person name="Russ C."/>
            <person name="Cuomo C."/>
            <person name="Shea T."/>
            <person name="Young S.K."/>
            <person name="Zeng Q."/>
            <person name="Koehrsen M."/>
            <person name="Haas B."/>
            <person name="Borodovsky M."/>
            <person name="Guigo R."/>
            <person name="Alvarado L."/>
            <person name="Berlin A."/>
            <person name="Borenstein D."/>
            <person name="Chen Z."/>
            <person name="Engels R."/>
            <person name="Freedman E."/>
            <person name="Gellesch M."/>
            <person name="Goldberg J."/>
            <person name="Griggs A."/>
            <person name="Gujja S."/>
            <person name="Heiman D."/>
            <person name="Hepburn T."/>
            <person name="Howarth C."/>
            <person name="Jen D."/>
            <person name="Larson L."/>
            <person name="Lewis B."/>
            <person name="Mehta T."/>
            <person name="Park D."/>
            <person name="Pearson M."/>
            <person name="Roberts A."/>
            <person name="Saif S."/>
            <person name="Shenoy N."/>
            <person name="Sisk P."/>
            <person name="Stolte C."/>
            <person name="Sykes S."/>
            <person name="Walk T."/>
            <person name="White J."/>
            <person name="Yandava C."/>
            <person name="Burger G."/>
            <person name="Gray M.W."/>
            <person name="Holland P.W.H."/>
            <person name="King N."/>
            <person name="Lang F.B.F."/>
            <person name="Roger A.J."/>
            <person name="Ruiz-Trillo I."/>
            <person name="Lander E."/>
            <person name="Nusbaum C."/>
        </authorList>
    </citation>
    <scope>NUCLEOTIDE SEQUENCE [LARGE SCALE GENOMIC DNA]</scope>
    <source>
        <strain evidence="3">ATCC 38327</strain>
    </source>
</reference>